<evidence type="ECO:0000256" key="1">
    <source>
        <dbReference type="SAM" id="Phobius"/>
    </source>
</evidence>
<sequence>MIAVLGIGLWLFAGIMIGIQVLRAWSRGAFAAPSRFVLVSSTVDAVVALAFMRAVVPPPGLLSWVWVIAAVAVGIGIAGVILRWPTVGWDAPTSRPSRPAMRAVLTGIYAAAGAGLVVVLA</sequence>
<organism evidence="2 3">
    <name type="scientific">Pseudonocardia alaniniphila</name>
    <dbReference type="NCBI Taxonomy" id="75291"/>
    <lineage>
        <taxon>Bacteria</taxon>
        <taxon>Bacillati</taxon>
        <taxon>Actinomycetota</taxon>
        <taxon>Actinomycetes</taxon>
        <taxon>Pseudonocardiales</taxon>
        <taxon>Pseudonocardiaceae</taxon>
        <taxon>Pseudonocardia</taxon>
    </lineage>
</organism>
<evidence type="ECO:0000313" key="2">
    <source>
        <dbReference type="EMBL" id="MCH6166324.1"/>
    </source>
</evidence>
<keyword evidence="3" id="KW-1185">Reference proteome</keyword>
<dbReference type="Proteomes" id="UP001299970">
    <property type="component" value="Unassembled WGS sequence"/>
</dbReference>
<feature type="transmembrane region" description="Helical" evidence="1">
    <location>
        <begin position="103"/>
        <end position="120"/>
    </location>
</feature>
<evidence type="ECO:0000313" key="3">
    <source>
        <dbReference type="Proteomes" id="UP001299970"/>
    </source>
</evidence>
<dbReference type="EMBL" id="JAKXMK010000009">
    <property type="protein sequence ID" value="MCH6166324.1"/>
    <property type="molecule type" value="Genomic_DNA"/>
</dbReference>
<name>A0ABS9TCR0_9PSEU</name>
<comment type="caution">
    <text evidence="2">The sequence shown here is derived from an EMBL/GenBank/DDBJ whole genome shotgun (WGS) entry which is preliminary data.</text>
</comment>
<dbReference type="RefSeq" id="WP_241036358.1">
    <property type="nucleotide sequence ID" value="NZ_BAAAJF010000002.1"/>
</dbReference>
<accession>A0ABS9TCR0</accession>
<reference evidence="2 3" key="1">
    <citation type="submission" date="2022-03" db="EMBL/GenBank/DDBJ databases">
        <title>Pseudonocardia alaer sp. nov., a novel actinomycete isolated from reed forest soil.</title>
        <authorList>
            <person name="Wang L."/>
        </authorList>
    </citation>
    <scope>NUCLEOTIDE SEQUENCE [LARGE SCALE GENOMIC DNA]</scope>
    <source>
        <strain evidence="2 3">Y-16303</strain>
    </source>
</reference>
<gene>
    <name evidence="2" type="ORF">MMF94_11570</name>
</gene>
<keyword evidence="1" id="KW-0812">Transmembrane</keyword>
<feature type="transmembrane region" description="Helical" evidence="1">
    <location>
        <begin position="6"/>
        <end position="24"/>
    </location>
</feature>
<proteinExistence type="predicted"/>
<protein>
    <submittedName>
        <fullName evidence="2">Uncharacterized protein</fullName>
    </submittedName>
</protein>
<keyword evidence="1" id="KW-1133">Transmembrane helix</keyword>
<feature type="transmembrane region" description="Helical" evidence="1">
    <location>
        <begin position="61"/>
        <end position="82"/>
    </location>
</feature>
<keyword evidence="1" id="KW-0472">Membrane</keyword>
<feature type="transmembrane region" description="Helical" evidence="1">
    <location>
        <begin position="36"/>
        <end position="55"/>
    </location>
</feature>